<organism evidence="2 3">
    <name type="scientific">Oharaeibacter diazotrophicus</name>
    <dbReference type="NCBI Taxonomy" id="1920512"/>
    <lineage>
        <taxon>Bacteria</taxon>
        <taxon>Pseudomonadati</taxon>
        <taxon>Pseudomonadota</taxon>
        <taxon>Alphaproteobacteria</taxon>
        <taxon>Hyphomicrobiales</taxon>
        <taxon>Pleomorphomonadaceae</taxon>
        <taxon>Oharaeibacter</taxon>
    </lineage>
</organism>
<gene>
    <name evidence="2" type="ORF">EDD54_4423</name>
</gene>
<keyword evidence="3" id="KW-1185">Reference proteome</keyword>
<dbReference type="PANTHER" id="PTHR42685:SF22">
    <property type="entry name" value="CONDITIONED MEDIUM FACTOR RECEPTOR 1"/>
    <property type="match status" value="1"/>
</dbReference>
<dbReference type="Gene3D" id="3.50.50.60">
    <property type="entry name" value="FAD/NAD(P)-binding domain"/>
    <property type="match status" value="1"/>
</dbReference>
<reference evidence="2 3" key="1">
    <citation type="submission" date="2019-03" db="EMBL/GenBank/DDBJ databases">
        <title>Genomic Encyclopedia of Type Strains, Phase IV (KMG-IV): sequencing the most valuable type-strain genomes for metagenomic binning, comparative biology and taxonomic classification.</title>
        <authorList>
            <person name="Goeker M."/>
        </authorList>
    </citation>
    <scope>NUCLEOTIDE SEQUENCE [LARGE SCALE GENOMIC DNA]</scope>
    <source>
        <strain evidence="2 3">DSM 102969</strain>
    </source>
</reference>
<evidence type="ECO:0000313" key="3">
    <source>
        <dbReference type="Proteomes" id="UP000294547"/>
    </source>
</evidence>
<protein>
    <submittedName>
        <fullName evidence="2">Flavin-dependent dehydrogenase</fullName>
    </submittedName>
</protein>
<dbReference type="AlphaFoldDB" id="A0A4R6R6I0"/>
<dbReference type="InterPro" id="IPR050407">
    <property type="entry name" value="Geranylgeranyl_reductase"/>
</dbReference>
<comment type="caution">
    <text evidence="2">The sequence shown here is derived from an EMBL/GenBank/DDBJ whole genome shotgun (WGS) entry which is preliminary data.</text>
</comment>
<dbReference type="InterPro" id="IPR036188">
    <property type="entry name" value="FAD/NAD-bd_sf"/>
</dbReference>
<dbReference type="GO" id="GO:0071949">
    <property type="term" value="F:FAD binding"/>
    <property type="evidence" value="ECO:0007669"/>
    <property type="project" value="InterPro"/>
</dbReference>
<dbReference type="EMBL" id="SNXY01000012">
    <property type="protein sequence ID" value="TDP81553.1"/>
    <property type="molecule type" value="Genomic_DNA"/>
</dbReference>
<sequence>MIVAGGGPAGAAAAIGLAAAGCRVVVVERSTGPEDKVCGEFLSGETMTLAARLGVDVAGLGARPIGRVGVPGGAAVRSVALPFAAAGLSRRRLDEALLARAAAAGAEILRGGAVRGFAVDADGATVTLDGGRVLAARRLVVATGKHDLRDHHRPQGPQGDLVGFKMHYAPADPSALDGRVDLLGLPGGYAGLQRIEDGLVNLCLLVGRDRLAAAGGFDGVVADLVRRTPALAGLLARPVLPRPLAIARLPYGFVRRRADGVRWVGDQAAVIPSFTGDGMAIALWTGTEAAASILAGETTDAFQARVAATLAGQVGRAAAVSRLMVRPWFQTLAATAAARLPGLARALARTTRLPVAV</sequence>
<name>A0A4R6R6I0_9HYPH</name>
<dbReference type="Proteomes" id="UP000294547">
    <property type="component" value="Unassembled WGS sequence"/>
</dbReference>
<dbReference type="SUPFAM" id="SSF51905">
    <property type="entry name" value="FAD/NAD(P)-binding domain"/>
    <property type="match status" value="1"/>
</dbReference>
<dbReference type="InterPro" id="IPR002938">
    <property type="entry name" value="FAD-bd"/>
</dbReference>
<dbReference type="PANTHER" id="PTHR42685">
    <property type="entry name" value="GERANYLGERANYL DIPHOSPHATE REDUCTASE"/>
    <property type="match status" value="1"/>
</dbReference>
<accession>A0A4R6R6I0</accession>
<evidence type="ECO:0000259" key="1">
    <source>
        <dbReference type="Pfam" id="PF01494"/>
    </source>
</evidence>
<evidence type="ECO:0000313" key="2">
    <source>
        <dbReference type="EMBL" id="TDP81553.1"/>
    </source>
</evidence>
<dbReference type="Pfam" id="PF01494">
    <property type="entry name" value="FAD_binding_3"/>
    <property type="match status" value="1"/>
</dbReference>
<proteinExistence type="predicted"/>
<feature type="domain" description="FAD-binding" evidence="1">
    <location>
        <begin position="2"/>
        <end position="130"/>
    </location>
</feature>